<dbReference type="PANTHER" id="PTHR24056">
    <property type="entry name" value="CELL DIVISION PROTEIN KINASE"/>
    <property type="match status" value="1"/>
</dbReference>
<dbReference type="OrthoDB" id="204883at2759"/>
<dbReference type="FunFam" id="3.30.200.20:FF:000124">
    <property type="entry name" value="Cyclin-dependent kinase 4"/>
    <property type="match status" value="1"/>
</dbReference>
<dbReference type="InterPro" id="IPR017441">
    <property type="entry name" value="Protein_kinase_ATP_BS"/>
</dbReference>
<dbReference type="GO" id="GO:0008353">
    <property type="term" value="F:RNA polymerase II CTD heptapeptide repeat kinase activity"/>
    <property type="evidence" value="ECO:0007669"/>
    <property type="project" value="TreeGrafter"/>
</dbReference>
<dbReference type="SMART" id="SM00220">
    <property type="entry name" value="S_TKc"/>
    <property type="match status" value="1"/>
</dbReference>
<keyword evidence="8" id="KW-0539">Nucleus</keyword>
<evidence type="ECO:0000256" key="10">
    <source>
        <dbReference type="ARBA" id="ARBA00048367"/>
    </source>
</evidence>
<comment type="similarity">
    <text evidence="2">Belongs to the protein kinase superfamily. CMGC Ser/Thr protein kinase family. CDC2/CDKX subfamily.</text>
</comment>
<dbReference type="PANTHER" id="PTHR24056:SF233">
    <property type="entry name" value="CYCLIN-DEPENDENT KINASE 9"/>
    <property type="match status" value="1"/>
</dbReference>
<dbReference type="FunFam" id="1.10.510.10:FF:000203">
    <property type="entry name" value="Cyclin-dependent kinase 9"/>
    <property type="match status" value="1"/>
</dbReference>
<evidence type="ECO:0000256" key="11">
    <source>
        <dbReference type="PROSITE-ProRule" id="PRU10141"/>
    </source>
</evidence>
<proteinExistence type="inferred from homology"/>
<protein>
    <recommendedName>
        <fullName evidence="13">Protein kinase domain-containing protein</fullName>
    </recommendedName>
</protein>
<evidence type="ECO:0000313" key="15">
    <source>
        <dbReference type="Proteomes" id="UP000639338"/>
    </source>
</evidence>
<dbReference type="InterPro" id="IPR008271">
    <property type="entry name" value="Ser/Thr_kinase_AS"/>
</dbReference>
<evidence type="ECO:0000313" key="14">
    <source>
        <dbReference type="EMBL" id="KAF7995511.1"/>
    </source>
</evidence>
<dbReference type="GO" id="GO:0004693">
    <property type="term" value="F:cyclin-dependent protein serine/threonine kinase activity"/>
    <property type="evidence" value="ECO:0007669"/>
    <property type="project" value="UniProtKB-EC"/>
</dbReference>
<keyword evidence="3 12" id="KW-0723">Serine/threonine-protein kinase</keyword>
<reference evidence="14 15" key="1">
    <citation type="submission" date="2020-08" db="EMBL/GenBank/DDBJ databases">
        <title>Aphidius gifuensis genome sequencing and assembly.</title>
        <authorList>
            <person name="Du Z."/>
        </authorList>
    </citation>
    <scope>NUCLEOTIDE SEQUENCE [LARGE SCALE GENOMIC DNA]</scope>
    <source>
        <strain evidence="14">YNYX2018</strain>
        <tissue evidence="14">Adults</tissue>
    </source>
</reference>
<dbReference type="AlphaFoldDB" id="A0A834Y056"/>
<gene>
    <name evidence="14" type="ORF">HCN44_006618</name>
</gene>
<dbReference type="Gene3D" id="1.10.510.10">
    <property type="entry name" value="Transferase(Phosphotransferase) domain 1"/>
    <property type="match status" value="1"/>
</dbReference>
<comment type="subcellular location">
    <subcellularLocation>
        <location evidence="1">Nucleus</location>
    </subcellularLocation>
</comment>
<dbReference type="GO" id="GO:0005524">
    <property type="term" value="F:ATP binding"/>
    <property type="evidence" value="ECO:0007669"/>
    <property type="project" value="UniProtKB-UniRule"/>
</dbReference>
<evidence type="ECO:0000256" key="8">
    <source>
        <dbReference type="ARBA" id="ARBA00023242"/>
    </source>
</evidence>
<dbReference type="PROSITE" id="PS50011">
    <property type="entry name" value="PROTEIN_KINASE_DOM"/>
    <property type="match status" value="1"/>
</dbReference>
<name>A0A834Y056_APHGI</name>
<dbReference type="EMBL" id="JACMRX010000002">
    <property type="protein sequence ID" value="KAF7995511.1"/>
    <property type="molecule type" value="Genomic_DNA"/>
</dbReference>
<accession>A0A834Y056</accession>
<feature type="binding site" evidence="11">
    <location>
        <position position="54"/>
    </location>
    <ligand>
        <name>ATP</name>
        <dbReference type="ChEBI" id="CHEBI:30616"/>
    </ligand>
</feature>
<dbReference type="InterPro" id="IPR011009">
    <property type="entry name" value="Kinase-like_dom_sf"/>
</dbReference>
<evidence type="ECO:0000256" key="7">
    <source>
        <dbReference type="ARBA" id="ARBA00022840"/>
    </source>
</evidence>
<evidence type="ECO:0000256" key="3">
    <source>
        <dbReference type="ARBA" id="ARBA00022527"/>
    </source>
</evidence>
<evidence type="ECO:0000259" key="13">
    <source>
        <dbReference type="PROSITE" id="PS50011"/>
    </source>
</evidence>
<dbReference type="GO" id="GO:0005634">
    <property type="term" value="C:nucleus"/>
    <property type="evidence" value="ECO:0007669"/>
    <property type="project" value="UniProtKB-SubCell"/>
</dbReference>
<keyword evidence="5 11" id="KW-0547">Nucleotide-binding</keyword>
<evidence type="ECO:0000256" key="6">
    <source>
        <dbReference type="ARBA" id="ARBA00022777"/>
    </source>
</evidence>
<comment type="catalytic activity">
    <reaction evidence="10">
        <text>L-seryl-[protein] + ATP = O-phospho-L-seryl-[protein] + ADP + H(+)</text>
        <dbReference type="Rhea" id="RHEA:17989"/>
        <dbReference type="Rhea" id="RHEA-COMP:9863"/>
        <dbReference type="Rhea" id="RHEA-COMP:11604"/>
        <dbReference type="ChEBI" id="CHEBI:15378"/>
        <dbReference type="ChEBI" id="CHEBI:29999"/>
        <dbReference type="ChEBI" id="CHEBI:30616"/>
        <dbReference type="ChEBI" id="CHEBI:83421"/>
        <dbReference type="ChEBI" id="CHEBI:456216"/>
        <dbReference type="EC" id="2.7.11.22"/>
    </reaction>
</comment>
<sequence length="373" mass="42610">MDFNKKKYVAAFNFPYSTNVSENYEKIIKIGQGTYGKVFKAKDKKDGKFVAIKKIMTENETEGFPITALREIQILKLLKHDNVVNLIEVCYKPGSKKLLKNYLIMEFCEHDLAGLLSNKNVKFNLGEIKKIMQQMLNGLFFIHTSKVLHRDMKASNILITKNGTLKLADFGLSRAFSTATSSSNSNRYTNGVVTLWYRPPELLLGEKNYGTSIDLWGVGCIMAEMWTRMPILQGKTEQEQLIIISKFCGSITTDVWPSVVDLELFNRIQLPRGQQRRVVEKLKPFVKDEYACDLIDKLLALDPNTRLDTDSALNHDFFWTDPMPCDLGNMMAQHTQSMFSSITPPGQRHHQVPGGHLKRNHLLTDSGYQDRIY</sequence>
<evidence type="ECO:0000256" key="9">
    <source>
        <dbReference type="ARBA" id="ARBA00047811"/>
    </source>
</evidence>
<feature type="domain" description="Protein kinase" evidence="13">
    <location>
        <begin position="24"/>
        <end position="318"/>
    </location>
</feature>
<organism evidence="14 15">
    <name type="scientific">Aphidius gifuensis</name>
    <name type="common">Parasitoid wasp</name>
    <dbReference type="NCBI Taxonomy" id="684658"/>
    <lineage>
        <taxon>Eukaryota</taxon>
        <taxon>Metazoa</taxon>
        <taxon>Ecdysozoa</taxon>
        <taxon>Arthropoda</taxon>
        <taxon>Hexapoda</taxon>
        <taxon>Insecta</taxon>
        <taxon>Pterygota</taxon>
        <taxon>Neoptera</taxon>
        <taxon>Endopterygota</taxon>
        <taxon>Hymenoptera</taxon>
        <taxon>Apocrita</taxon>
        <taxon>Ichneumonoidea</taxon>
        <taxon>Braconidae</taxon>
        <taxon>Aphidiinae</taxon>
        <taxon>Aphidius</taxon>
    </lineage>
</organism>
<dbReference type="PROSITE" id="PS00108">
    <property type="entry name" value="PROTEIN_KINASE_ST"/>
    <property type="match status" value="1"/>
</dbReference>
<keyword evidence="4" id="KW-0808">Transferase</keyword>
<comment type="caution">
    <text evidence="14">The sequence shown here is derived from an EMBL/GenBank/DDBJ whole genome shotgun (WGS) entry which is preliminary data.</text>
</comment>
<dbReference type="PROSITE" id="PS00107">
    <property type="entry name" value="PROTEIN_KINASE_ATP"/>
    <property type="match status" value="1"/>
</dbReference>
<keyword evidence="7 11" id="KW-0067">ATP-binding</keyword>
<dbReference type="InterPro" id="IPR050108">
    <property type="entry name" value="CDK"/>
</dbReference>
<dbReference type="SUPFAM" id="SSF56112">
    <property type="entry name" value="Protein kinase-like (PK-like)"/>
    <property type="match status" value="1"/>
</dbReference>
<evidence type="ECO:0000256" key="4">
    <source>
        <dbReference type="ARBA" id="ARBA00022679"/>
    </source>
</evidence>
<keyword evidence="6" id="KW-0418">Kinase</keyword>
<evidence type="ECO:0000256" key="1">
    <source>
        <dbReference type="ARBA" id="ARBA00004123"/>
    </source>
</evidence>
<dbReference type="Proteomes" id="UP000639338">
    <property type="component" value="Unassembled WGS sequence"/>
</dbReference>
<dbReference type="InterPro" id="IPR000719">
    <property type="entry name" value="Prot_kinase_dom"/>
</dbReference>
<evidence type="ECO:0000256" key="5">
    <source>
        <dbReference type="ARBA" id="ARBA00022741"/>
    </source>
</evidence>
<comment type="catalytic activity">
    <reaction evidence="9">
        <text>L-threonyl-[protein] + ATP = O-phospho-L-threonyl-[protein] + ADP + H(+)</text>
        <dbReference type="Rhea" id="RHEA:46608"/>
        <dbReference type="Rhea" id="RHEA-COMP:11060"/>
        <dbReference type="Rhea" id="RHEA-COMP:11605"/>
        <dbReference type="ChEBI" id="CHEBI:15378"/>
        <dbReference type="ChEBI" id="CHEBI:30013"/>
        <dbReference type="ChEBI" id="CHEBI:30616"/>
        <dbReference type="ChEBI" id="CHEBI:61977"/>
        <dbReference type="ChEBI" id="CHEBI:456216"/>
        <dbReference type="EC" id="2.7.11.22"/>
    </reaction>
</comment>
<evidence type="ECO:0000256" key="12">
    <source>
        <dbReference type="RuleBase" id="RU000304"/>
    </source>
</evidence>
<keyword evidence="15" id="KW-1185">Reference proteome</keyword>
<dbReference type="Pfam" id="PF00069">
    <property type="entry name" value="Pkinase"/>
    <property type="match status" value="1"/>
</dbReference>
<evidence type="ECO:0000256" key="2">
    <source>
        <dbReference type="ARBA" id="ARBA00006485"/>
    </source>
</evidence>
<dbReference type="Gene3D" id="3.30.200.20">
    <property type="entry name" value="Phosphorylase Kinase, domain 1"/>
    <property type="match status" value="1"/>
</dbReference>